<dbReference type="GO" id="GO:0005886">
    <property type="term" value="C:plasma membrane"/>
    <property type="evidence" value="ECO:0007669"/>
    <property type="project" value="TreeGrafter"/>
</dbReference>
<dbReference type="SMART" id="SM00304">
    <property type="entry name" value="HAMP"/>
    <property type="match status" value="1"/>
</dbReference>
<dbReference type="InterPro" id="IPR005467">
    <property type="entry name" value="His_kinase_dom"/>
</dbReference>
<reference evidence="13 14" key="1">
    <citation type="submission" date="2017-06" db="EMBL/GenBank/DDBJ databases">
        <authorList>
            <person name="Kim H.J."/>
            <person name="Triplett B.A."/>
        </authorList>
    </citation>
    <scope>NUCLEOTIDE SEQUENCE [LARGE SCALE GENOMIC DNA]</scope>
    <source>
        <strain evidence="13 14">13146</strain>
    </source>
</reference>
<evidence type="ECO:0000313" key="14">
    <source>
        <dbReference type="Proteomes" id="UP000198157"/>
    </source>
</evidence>
<dbReference type="SUPFAM" id="SSF158472">
    <property type="entry name" value="HAMP domain-like"/>
    <property type="match status" value="1"/>
</dbReference>
<dbReference type="InterPro" id="IPR036097">
    <property type="entry name" value="HisK_dim/P_sf"/>
</dbReference>
<name>A0A246HH56_STEMA</name>
<dbReference type="InterPro" id="IPR003594">
    <property type="entry name" value="HATPase_dom"/>
</dbReference>
<dbReference type="Pfam" id="PF00672">
    <property type="entry name" value="HAMP"/>
    <property type="match status" value="1"/>
</dbReference>
<evidence type="ECO:0000256" key="6">
    <source>
        <dbReference type="ARBA" id="ARBA00022692"/>
    </source>
</evidence>
<dbReference type="InterPro" id="IPR003661">
    <property type="entry name" value="HisK_dim/P_dom"/>
</dbReference>
<dbReference type="Gene3D" id="3.30.565.10">
    <property type="entry name" value="Histidine kinase-like ATPase, C-terminal domain"/>
    <property type="match status" value="1"/>
</dbReference>
<dbReference type="SUPFAM" id="SSF47384">
    <property type="entry name" value="Homodimeric domain of signal transducing histidine kinase"/>
    <property type="match status" value="1"/>
</dbReference>
<dbReference type="PANTHER" id="PTHR45436">
    <property type="entry name" value="SENSOR HISTIDINE KINASE YKOH"/>
    <property type="match status" value="1"/>
</dbReference>
<gene>
    <name evidence="13" type="ORF">CEE60_19645</name>
</gene>
<dbReference type="Proteomes" id="UP000198157">
    <property type="component" value="Unassembled WGS sequence"/>
</dbReference>
<dbReference type="PROSITE" id="PS50885">
    <property type="entry name" value="HAMP"/>
    <property type="match status" value="1"/>
</dbReference>
<evidence type="ECO:0000256" key="7">
    <source>
        <dbReference type="ARBA" id="ARBA00022777"/>
    </source>
</evidence>
<evidence type="ECO:0000256" key="1">
    <source>
        <dbReference type="ARBA" id="ARBA00000085"/>
    </source>
</evidence>
<keyword evidence="10" id="KW-0472">Membrane</keyword>
<proteinExistence type="predicted"/>
<dbReference type="InterPro" id="IPR036890">
    <property type="entry name" value="HATPase_C_sf"/>
</dbReference>
<keyword evidence="9" id="KW-0902">Two-component regulatory system</keyword>
<evidence type="ECO:0000259" key="12">
    <source>
        <dbReference type="PROSITE" id="PS50885"/>
    </source>
</evidence>
<feature type="domain" description="HAMP" evidence="12">
    <location>
        <begin position="163"/>
        <end position="216"/>
    </location>
</feature>
<evidence type="ECO:0000313" key="13">
    <source>
        <dbReference type="EMBL" id="OWQ49407.1"/>
    </source>
</evidence>
<dbReference type="PROSITE" id="PS50109">
    <property type="entry name" value="HIS_KIN"/>
    <property type="match status" value="1"/>
</dbReference>
<comment type="subcellular location">
    <subcellularLocation>
        <location evidence="2">Membrane</location>
    </subcellularLocation>
</comment>
<feature type="domain" description="Histidine kinase" evidence="11">
    <location>
        <begin position="224"/>
        <end position="421"/>
    </location>
</feature>
<keyword evidence="7" id="KW-0418">Kinase</keyword>
<dbReference type="Gene3D" id="6.10.340.10">
    <property type="match status" value="1"/>
</dbReference>
<dbReference type="PANTHER" id="PTHR45436:SF16">
    <property type="entry name" value="HISTIDINE KINASE"/>
    <property type="match status" value="1"/>
</dbReference>
<evidence type="ECO:0000256" key="5">
    <source>
        <dbReference type="ARBA" id="ARBA00022679"/>
    </source>
</evidence>
<dbReference type="InterPro" id="IPR003660">
    <property type="entry name" value="HAMP_dom"/>
</dbReference>
<evidence type="ECO:0000259" key="11">
    <source>
        <dbReference type="PROSITE" id="PS50109"/>
    </source>
</evidence>
<keyword evidence="4" id="KW-0597">Phosphoprotein</keyword>
<evidence type="ECO:0000256" key="10">
    <source>
        <dbReference type="SAM" id="Phobius"/>
    </source>
</evidence>
<evidence type="ECO:0000256" key="9">
    <source>
        <dbReference type="ARBA" id="ARBA00023012"/>
    </source>
</evidence>
<evidence type="ECO:0000256" key="4">
    <source>
        <dbReference type="ARBA" id="ARBA00022553"/>
    </source>
</evidence>
<comment type="catalytic activity">
    <reaction evidence="1">
        <text>ATP + protein L-histidine = ADP + protein N-phospho-L-histidine.</text>
        <dbReference type="EC" id="2.7.13.3"/>
    </reaction>
</comment>
<keyword evidence="5" id="KW-0808">Transferase</keyword>
<sequence>MTARVHRLRNRLMLVFAVFALAVASLFGLYVAVFVYSVEDRFFDAMLEQEAQQQLDQRASRGTWSPPRNAFMTIHDSPATFPSDLKATFDAEPWRREIAGTQGRHYHLRPVQPEGAATPGWLVAEVSQQLVVRPMRSQILALLAWSGLAVVMVAVLAGAWLARRTTRPLSRLAALVDEMAPDRLPVGFAGDFPDDEVGVLARGVEDLSGRVRAFIAREHAFTRDASHELRTPLAVIRSATEQLVSEPGLSERGRQQLEHVQHSARQLEQTVITLLTLAREENVDQEATPQPVLPMLEQVVVEQASLLEGKPVQVRVDVPASACLAVPGPVLHMLLANLIGNAFAHTRAGEVYIDVAAGRLRVRNTAPAGDPDAIMRPFTKGEGSAGFGLGLAIVQRLCDRFSIDLRIEGTEHATEASFSVQ</sequence>
<comment type="caution">
    <text evidence="13">The sequence shown here is derived from an EMBL/GenBank/DDBJ whole genome shotgun (WGS) entry which is preliminary data.</text>
</comment>
<dbReference type="SMART" id="SM00388">
    <property type="entry name" value="HisKA"/>
    <property type="match status" value="1"/>
</dbReference>
<dbReference type="SMART" id="SM00387">
    <property type="entry name" value="HATPase_c"/>
    <property type="match status" value="1"/>
</dbReference>
<dbReference type="EMBL" id="NIVS01000059">
    <property type="protein sequence ID" value="OWQ49407.1"/>
    <property type="molecule type" value="Genomic_DNA"/>
</dbReference>
<evidence type="ECO:0000256" key="2">
    <source>
        <dbReference type="ARBA" id="ARBA00004370"/>
    </source>
</evidence>
<feature type="transmembrane region" description="Helical" evidence="10">
    <location>
        <begin position="12"/>
        <end position="36"/>
    </location>
</feature>
<keyword evidence="6 10" id="KW-0812">Transmembrane</keyword>
<dbReference type="GO" id="GO:0000155">
    <property type="term" value="F:phosphorelay sensor kinase activity"/>
    <property type="evidence" value="ECO:0007669"/>
    <property type="project" value="InterPro"/>
</dbReference>
<keyword evidence="8 10" id="KW-1133">Transmembrane helix</keyword>
<dbReference type="SUPFAM" id="SSF55874">
    <property type="entry name" value="ATPase domain of HSP90 chaperone/DNA topoisomerase II/histidine kinase"/>
    <property type="match status" value="1"/>
</dbReference>
<evidence type="ECO:0000256" key="3">
    <source>
        <dbReference type="ARBA" id="ARBA00012438"/>
    </source>
</evidence>
<feature type="transmembrane region" description="Helical" evidence="10">
    <location>
        <begin position="139"/>
        <end position="162"/>
    </location>
</feature>
<dbReference type="Pfam" id="PF00512">
    <property type="entry name" value="HisKA"/>
    <property type="match status" value="1"/>
</dbReference>
<accession>A0A246HH56</accession>
<dbReference type="AlphaFoldDB" id="A0A246HH56"/>
<dbReference type="Gene3D" id="1.10.287.130">
    <property type="match status" value="1"/>
</dbReference>
<dbReference type="OrthoDB" id="9121563at2"/>
<dbReference type="CDD" id="cd00082">
    <property type="entry name" value="HisKA"/>
    <property type="match status" value="1"/>
</dbReference>
<dbReference type="EC" id="2.7.13.3" evidence="3"/>
<evidence type="ECO:0000256" key="8">
    <source>
        <dbReference type="ARBA" id="ARBA00022989"/>
    </source>
</evidence>
<dbReference type="Pfam" id="PF02518">
    <property type="entry name" value="HATPase_c"/>
    <property type="match status" value="1"/>
</dbReference>
<dbReference type="InterPro" id="IPR050428">
    <property type="entry name" value="TCS_sensor_his_kinase"/>
</dbReference>
<organism evidence="13 14">
    <name type="scientific">Stenotrophomonas maltophilia</name>
    <name type="common">Pseudomonas maltophilia</name>
    <name type="synonym">Xanthomonas maltophilia</name>
    <dbReference type="NCBI Taxonomy" id="40324"/>
    <lineage>
        <taxon>Bacteria</taxon>
        <taxon>Pseudomonadati</taxon>
        <taxon>Pseudomonadota</taxon>
        <taxon>Gammaproteobacteria</taxon>
        <taxon>Lysobacterales</taxon>
        <taxon>Lysobacteraceae</taxon>
        <taxon>Stenotrophomonas</taxon>
        <taxon>Stenotrophomonas maltophilia group</taxon>
    </lineage>
</organism>
<protein>
    <recommendedName>
        <fullName evidence="3">histidine kinase</fullName>
        <ecNumber evidence="3">2.7.13.3</ecNumber>
    </recommendedName>
</protein>